<dbReference type="EMBL" id="ANFO01000962">
    <property type="protein sequence ID" value="KGQ05272.1"/>
    <property type="molecule type" value="Genomic_DNA"/>
</dbReference>
<proteinExistence type="predicted"/>
<gene>
    <name evidence="2" type="ORF">BBAD15_g9470</name>
</gene>
<name>A0A0A2VG40_BEABA</name>
<dbReference type="Proteomes" id="UP000030106">
    <property type="component" value="Unassembled WGS sequence"/>
</dbReference>
<accession>A0A0A2VG40</accession>
<comment type="caution">
    <text evidence="2">The sequence shown here is derived from an EMBL/GenBank/DDBJ whole genome shotgun (WGS) entry which is preliminary data.</text>
</comment>
<evidence type="ECO:0000313" key="3">
    <source>
        <dbReference type="Proteomes" id="UP000030106"/>
    </source>
</evidence>
<protein>
    <submittedName>
        <fullName evidence="2">Uncharacterized protein</fullName>
    </submittedName>
</protein>
<dbReference type="AlphaFoldDB" id="A0A0A2VG40"/>
<dbReference type="HOGENOM" id="CLU_1981261_0_0_1"/>
<reference evidence="2 3" key="1">
    <citation type="submission" date="2012-10" db="EMBL/GenBank/DDBJ databases">
        <title>Genome sequencing and analysis of entomopathogenic fungi Beauveria bassiana D1-5.</title>
        <authorList>
            <person name="Li Q."/>
            <person name="Wang L."/>
            <person name="Zhang Z."/>
            <person name="Wang Q."/>
            <person name="Ren J."/>
            <person name="Wang M."/>
            <person name="Xu W."/>
            <person name="Wang J."/>
            <person name="Lu Y."/>
            <person name="Du Q."/>
            <person name="Sun Z."/>
        </authorList>
    </citation>
    <scope>NUCLEOTIDE SEQUENCE [LARGE SCALE GENOMIC DNA]</scope>
    <source>
        <strain evidence="2 3">D1-5</strain>
    </source>
</reference>
<organism evidence="2 3">
    <name type="scientific">Beauveria bassiana D1-5</name>
    <dbReference type="NCBI Taxonomy" id="1245745"/>
    <lineage>
        <taxon>Eukaryota</taxon>
        <taxon>Fungi</taxon>
        <taxon>Dikarya</taxon>
        <taxon>Ascomycota</taxon>
        <taxon>Pezizomycotina</taxon>
        <taxon>Sordariomycetes</taxon>
        <taxon>Hypocreomycetidae</taxon>
        <taxon>Hypocreales</taxon>
        <taxon>Cordycipitaceae</taxon>
        <taxon>Beauveria</taxon>
    </lineage>
</organism>
<evidence type="ECO:0000313" key="2">
    <source>
        <dbReference type="EMBL" id="KGQ05272.1"/>
    </source>
</evidence>
<sequence>MTVVEPQKSQSPPSDSNIHHAAHAYLGPPKSRLLNALLSSRAPSHHLSSRSIAPSFLANHHRDSPIRLVLYSQIPRELRILLPTGAWRPLSATLQPLPATSTLHATIATSDINIIHRCLAAALWQC</sequence>
<feature type="region of interest" description="Disordered" evidence="1">
    <location>
        <begin position="1"/>
        <end position="22"/>
    </location>
</feature>
<evidence type="ECO:0000256" key="1">
    <source>
        <dbReference type="SAM" id="MobiDB-lite"/>
    </source>
</evidence>
<feature type="compositionally biased region" description="Polar residues" evidence="1">
    <location>
        <begin position="7"/>
        <end position="16"/>
    </location>
</feature>